<gene>
    <name evidence="2" type="ORF">I3842_01G310600</name>
</gene>
<accession>A0A922GG72</accession>
<dbReference type="InterPro" id="IPR019734">
    <property type="entry name" value="TPR_rpt"/>
</dbReference>
<dbReference type="InterPro" id="IPR046341">
    <property type="entry name" value="SET_dom_sf"/>
</dbReference>
<organism evidence="2 3">
    <name type="scientific">Carya illinoinensis</name>
    <name type="common">Pecan</name>
    <dbReference type="NCBI Taxonomy" id="32201"/>
    <lineage>
        <taxon>Eukaryota</taxon>
        <taxon>Viridiplantae</taxon>
        <taxon>Streptophyta</taxon>
        <taxon>Embryophyta</taxon>
        <taxon>Tracheophyta</taxon>
        <taxon>Spermatophyta</taxon>
        <taxon>Magnoliopsida</taxon>
        <taxon>eudicotyledons</taxon>
        <taxon>Gunneridae</taxon>
        <taxon>Pentapetalae</taxon>
        <taxon>rosids</taxon>
        <taxon>fabids</taxon>
        <taxon>Fagales</taxon>
        <taxon>Juglandaceae</taxon>
        <taxon>Carya</taxon>
    </lineage>
</organism>
<dbReference type="Gene3D" id="1.25.40.10">
    <property type="entry name" value="Tetratricopeptide repeat domain"/>
    <property type="match status" value="2"/>
</dbReference>
<dbReference type="PANTHER" id="PTHR47337:SF1">
    <property type="entry name" value="TETRATRICOPEPTIDE REPEAT (TPR)-LIKE SUPERFAMILY PROTEIN"/>
    <property type="match status" value="1"/>
</dbReference>
<dbReference type="InterPro" id="IPR001214">
    <property type="entry name" value="SET_dom"/>
</dbReference>
<evidence type="ECO:0000313" key="3">
    <source>
        <dbReference type="Proteomes" id="UP000811246"/>
    </source>
</evidence>
<dbReference type="Gene3D" id="6.10.140.2220">
    <property type="match status" value="1"/>
</dbReference>
<dbReference type="EMBL" id="CM031825">
    <property type="protein sequence ID" value="KAG6735210.1"/>
    <property type="molecule type" value="Genomic_DNA"/>
</dbReference>
<dbReference type="SUPFAM" id="SSF82199">
    <property type="entry name" value="SET domain"/>
    <property type="match status" value="2"/>
</dbReference>
<protein>
    <recommendedName>
        <fullName evidence="1">SET domain-containing protein</fullName>
    </recommendedName>
</protein>
<evidence type="ECO:0000313" key="2">
    <source>
        <dbReference type="EMBL" id="KAG6735210.1"/>
    </source>
</evidence>
<proteinExistence type="predicted"/>
<reference evidence="2" key="1">
    <citation type="submission" date="2021-01" db="EMBL/GenBank/DDBJ databases">
        <authorList>
            <person name="Lovell J.T."/>
            <person name="Bentley N."/>
            <person name="Bhattarai G."/>
            <person name="Jenkins J.W."/>
            <person name="Sreedasyam A."/>
            <person name="Alarcon Y."/>
            <person name="Bock C."/>
            <person name="Boston L."/>
            <person name="Carlson J."/>
            <person name="Cervantes K."/>
            <person name="Clermont K."/>
            <person name="Krom N."/>
            <person name="Kubenka K."/>
            <person name="Mamidi S."/>
            <person name="Mattison C."/>
            <person name="Monteros M."/>
            <person name="Pisani C."/>
            <person name="Plott C."/>
            <person name="Rajasekar S."/>
            <person name="Rhein H.S."/>
            <person name="Rohla C."/>
            <person name="Song M."/>
            <person name="Hilaire R.S."/>
            <person name="Shu S."/>
            <person name="Wells L."/>
            <person name="Wang X."/>
            <person name="Webber J."/>
            <person name="Heerema R.J."/>
            <person name="Klein P."/>
            <person name="Conner P."/>
            <person name="Grauke L."/>
            <person name="Grimwood J."/>
            <person name="Schmutz J."/>
            <person name="Randall J.J."/>
        </authorList>
    </citation>
    <scope>NUCLEOTIDE SEQUENCE</scope>
    <source>
        <tissue evidence="2">Leaf</tissue>
    </source>
</reference>
<evidence type="ECO:0000259" key="1">
    <source>
        <dbReference type="PROSITE" id="PS50280"/>
    </source>
</evidence>
<dbReference type="AlphaFoldDB" id="A0A922GG72"/>
<dbReference type="PROSITE" id="PS50280">
    <property type="entry name" value="SET"/>
    <property type="match status" value="1"/>
</dbReference>
<dbReference type="OrthoDB" id="1926212at2759"/>
<sequence>MEKLKSLVPDSLKRMVVESTPDSLPLTCSSLLNFFSDMELFHQMVRDLTDPERALCGKNKDAALELKQKGNQCFLNEDYGSALTCYSEALRLAPVDVDDMDKNLVAALYVNRASVLHKLDLLMEGRRDCNRALQISQSYAKAWYRRGKMNASLGNFEDAVHDLNIAKKLELSFSGQRQIESELRIITDMFERTESSLVQHKENELDLLDEPDQIKLKCVITPNKGRGMVAPSDIPPASLVHAEEPYALLQIISKHCRETHCHYCLNDLPPDKVSCTSCSIPLYCSQRCQIRAGGQMLRNHPVKHGIQGNISHNLDTYISEITLGNDSESDVDFPEHKHECQGVHWPAVFPSEIALAGRVLIKSLAARSPVANFVDMLNLSHNYPQIHPESKLELHIYSIILLYCLQHSSRTELLLNGASIAQIVILISQIRVNSMTIFRMKSADVNGPLHQFGKFSHSEVSLTSNVEQVKVGQAIYRVGSLFNHSCQPNIGVYFVSRSLFIRTTEFVAVGCPLELSYGPQVGQWDCKDRLKFLKDEYSFRCECRACAEVNLSDLILNAFHCVSPNCPGIVLDSCVVNCEKQKTRHVQSATGISTLEPYMQVDMLKCLPSNGSLPIDPGYCLKCDSYCDLESSFAAVNRAWISITRLKDTMVSGEISSTVLTAALNSLCLLRSTLHAYNKRISEVEDILAEAFCLVGELQLAVDHCKTSIEILEKLYGPNHIVIGYELVKLSSIQLSMGDRGAVKNINRVSEIFSRYYGSHADIMFPYLQPLQGKLSKLVQ</sequence>
<dbReference type="PANTHER" id="PTHR47337">
    <property type="entry name" value="TETRATRICOPEPTIDE REPEAT (TPR)-LIKE SUPERFAMILY PROTEIN"/>
    <property type="match status" value="1"/>
</dbReference>
<dbReference type="SMART" id="SM00028">
    <property type="entry name" value="TPR"/>
    <property type="match status" value="4"/>
</dbReference>
<dbReference type="SUPFAM" id="SSF48452">
    <property type="entry name" value="TPR-like"/>
    <property type="match status" value="1"/>
</dbReference>
<dbReference type="InterPro" id="IPR011990">
    <property type="entry name" value="TPR-like_helical_dom_sf"/>
</dbReference>
<comment type="caution">
    <text evidence="2">The sequence shown here is derived from an EMBL/GenBank/DDBJ whole genome shotgun (WGS) entry which is preliminary data.</text>
</comment>
<dbReference type="Proteomes" id="UP000811246">
    <property type="component" value="Chromosome 1"/>
</dbReference>
<dbReference type="Gene3D" id="2.170.270.10">
    <property type="entry name" value="SET domain"/>
    <property type="match status" value="2"/>
</dbReference>
<name>A0A922GG72_CARIL</name>
<feature type="domain" description="SET" evidence="1">
    <location>
        <begin position="212"/>
        <end position="518"/>
    </location>
</feature>